<evidence type="ECO:0000256" key="4">
    <source>
        <dbReference type="ARBA" id="ARBA00022801"/>
    </source>
</evidence>
<evidence type="ECO:0000256" key="1">
    <source>
        <dbReference type="ARBA" id="ARBA00004496"/>
    </source>
</evidence>
<proteinExistence type="inferred from homology"/>
<dbReference type="Gene3D" id="3.40.50.1000">
    <property type="entry name" value="HAD superfamily/HAD-like"/>
    <property type="match status" value="1"/>
</dbReference>
<dbReference type="InterPro" id="IPR006549">
    <property type="entry name" value="HAD-SF_hydro_IIIA"/>
</dbReference>
<feature type="binding site" evidence="10">
    <location>
        <position position="118"/>
    </location>
    <ligand>
        <name>Mg(2+)</name>
        <dbReference type="ChEBI" id="CHEBI:18420"/>
    </ligand>
</feature>
<dbReference type="NCBIfam" id="TIGR01662">
    <property type="entry name" value="HAD-SF-IIIA"/>
    <property type="match status" value="1"/>
</dbReference>
<dbReference type="GO" id="GO:0005975">
    <property type="term" value="P:carbohydrate metabolic process"/>
    <property type="evidence" value="ECO:0007669"/>
    <property type="project" value="InterPro"/>
</dbReference>
<protein>
    <recommendedName>
        <fullName evidence="6 7">D,D-heptose 1,7-bisphosphate phosphatase</fullName>
        <ecNumber evidence="7">3.1.3.-</ecNumber>
    </recommendedName>
</protein>
<comment type="similarity">
    <text evidence="7">Belongs to the gmhB family.</text>
</comment>
<sequence>MKNIEAVFLDRDGTIGGGTTIHYPGEFELFPYTALAINRLKEDRIPLFSFTNQPGISKGLATIEDFQQELTGFGFDEVYICPHNPQEGCTCRKPDIGMLSKAQKTHNLTLENCVVIGDRWTDMLAASTAGCLKILVRTGAGEMSLRDHCDELNNIHIDYIASDLKDAISWLYSQYSLTGRA</sequence>
<dbReference type="PIRSF" id="PIRSF004682">
    <property type="entry name" value="GmhB"/>
    <property type="match status" value="1"/>
</dbReference>
<feature type="binding site" evidence="10">
    <location>
        <position position="12"/>
    </location>
    <ligand>
        <name>Mg(2+)</name>
        <dbReference type="ChEBI" id="CHEBI:18420"/>
    </ligand>
</feature>
<accession>A0A653IHJ3</accession>
<comment type="cofactor">
    <cofactor evidence="10">
        <name>Zn(2+)</name>
        <dbReference type="ChEBI" id="CHEBI:29105"/>
    </cofactor>
</comment>
<comment type="cofactor">
    <cofactor evidence="10">
        <name>Mg(2+)</name>
        <dbReference type="ChEBI" id="CHEBI:18420"/>
    </cofactor>
</comment>
<dbReference type="GO" id="GO:0005737">
    <property type="term" value="C:cytoplasm"/>
    <property type="evidence" value="ECO:0007669"/>
    <property type="project" value="UniProtKB-SubCell"/>
</dbReference>
<dbReference type="InterPro" id="IPR023214">
    <property type="entry name" value="HAD_sf"/>
</dbReference>
<feature type="binding site" evidence="10">
    <location>
        <position position="83"/>
    </location>
    <ligand>
        <name>Zn(2+)</name>
        <dbReference type="ChEBI" id="CHEBI:29105"/>
    </ligand>
</feature>
<organism evidence="11 12">
    <name type="scientific">Exiguobacterium oxidotolerans</name>
    <dbReference type="NCBI Taxonomy" id="223958"/>
    <lineage>
        <taxon>Bacteria</taxon>
        <taxon>Bacillati</taxon>
        <taxon>Bacillota</taxon>
        <taxon>Bacilli</taxon>
        <taxon>Bacillales</taxon>
        <taxon>Bacillales Family XII. Incertae Sedis</taxon>
        <taxon>Exiguobacterium</taxon>
    </lineage>
</organism>
<feature type="binding site" evidence="10">
    <location>
        <position position="10"/>
    </location>
    <ligand>
        <name>Mg(2+)</name>
        <dbReference type="ChEBI" id="CHEBI:18420"/>
    </ligand>
</feature>
<keyword evidence="2 7" id="KW-0963">Cytoplasm</keyword>
<evidence type="ECO:0000313" key="11">
    <source>
        <dbReference type="EMBL" id="VWX38705.1"/>
    </source>
</evidence>
<evidence type="ECO:0000313" key="12">
    <source>
        <dbReference type="Proteomes" id="UP000439752"/>
    </source>
</evidence>
<keyword evidence="12" id="KW-1185">Reference proteome</keyword>
<dbReference type="InterPro" id="IPR006543">
    <property type="entry name" value="Histidinol-phos"/>
</dbReference>
<dbReference type="GO" id="GO:0016791">
    <property type="term" value="F:phosphatase activity"/>
    <property type="evidence" value="ECO:0007669"/>
    <property type="project" value="InterPro"/>
</dbReference>
<evidence type="ECO:0000256" key="2">
    <source>
        <dbReference type="ARBA" id="ARBA00022490"/>
    </source>
</evidence>
<evidence type="ECO:0000256" key="8">
    <source>
        <dbReference type="PIRSR" id="PIRSR004682-1"/>
    </source>
</evidence>
<dbReference type="RefSeq" id="WP_159172563.1">
    <property type="nucleotide sequence ID" value="NZ_LR732308.1"/>
</dbReference>
<dbReference type="PANTHER" id="PTHR42891:SF1">
    <property type="entry name" value="D-GLYCERO-BETA-D-MANNO-HEPTOSE-1,7-BISPHOSPHATE 7-PHOSPHATASE"/>
    <property type="match status" value="1"/>
</dbReference>
<reference evidence="11 12" key="1">
    <citation type="submission" date="2019-10" db="EMBL/GenBank/DDBJ databases">
        <authorList>
            <person name="Karimi E."/>
        </authorList>
    </citation>
    <scope>NUCLEOTIDE SEQUENCE [LARGE SCALE GENOMIC DNA]</scope>
    <source>
        <strain evidence="11">Exiguobacterium sp. 9Y</strain>
    </source>
</reference>
<dbReference type="EC" id="3.1.3.-" evidence="7"/>
<dbReference type="AlphaFoldDB" id="A0A653IHJ3"/>
<dbReference type="InterPro" id="IPR004446">
    <property type="entry name" value="Heptose_bisP_phosphatase"/>
</dbReference>
<dbReference type="NCBIfam" id="NF005264">
    <property type="entry name" value="PRK06769.1"/>
    <property type="match status" value="1"/>
</dbReference>
<evidence type="ECO:0000256" key="10">
    <source>
        <dbReference type="PIRSR" id="PIRSR004682-4"/>
    </source>
</evidence>
<name>A0A653IHJ3_9BACL</name>
<keyword evidence="5 7" id="KW-0119">Carbohydrate metabolism</keyword>
<dbReference type="PANTHER" id="PTHR42891">
    <property type="entry name" value="D-GLYCERO-BETA-D-MANNO-HEPTOSE-1,7-BISPHOSPHATE 7-PHOSPHATASE"/>
    <property type="match status" value="1"/>
</dbReference>
<feature type="site" description="Stabilizes the phosphoryl group" evidence="9">
    <location>
        <position position="51"/>
    </location>
</feature>
<evidence type="ECO:0000256" key="5">
    <source>
        <dbReference type="ARBA" id="ARBA00023277"/>
    </source>
</evidence>
<comment type="subcellular location">
    <subcellularLocation>
        <location evidence="1 7">Cytoplasm</location>
    </subcellularLocation>
</comment>
<dbReference type="EMBL" id="CABWKQ010000058">
    <property type="protein sequence ID" value="VWX38705.1"/>
    <property type="molecule type" value="Genomic_DNA"/>
</dbReference>
<evidence type="ECO:0000256" key="3">
    <source>
        <dbReference type="ARBA" id="ARBA00022723"/>
    </source>
</evidence>
<keyword evidence="4 7" id="KW-0378">Hydrolase</keyword>
<dbReference type="Proteomes" id="UP000439752">
    <property type="component" value="Unassembled WGS sequence"/>
</dbReference>
<dbReference type="InterPro" id="IPR036412">
    <property type="entry name" value="HAD-like_sf"/>
</dbReference>
<dbReference type="Pfam" id="PF13242">
    <property type="entry name" value="Hydrolase_like"/>
    <property type="match status" value="1"/>
</dbReference>
<dbReference type="NCBIfam" id="TIGR01656">
    <property type="entry name" value="Histidinol-ppas"/>
    <property type="match status" value="1"/>
</dbReference>
<feature type="active site" description="Nucleophile" evidence="8">
    <location>
        <position position="10"/>
    </location>
</feature>
<keyword evidence="10" id="KW-0460">Magnesium</keyword>
<gene>
    <name evidence="11" type="ORF">EXIGUO9Y_80033</name>
</gene>
<keyword evidence="3 10" id="KW-0479">Metal-binding</keyword>
<feature type="binding site" evidence="10">
    <location>
        <position position="81"/>
    </location>
    <ligand>
        <name>Zn(2+)</name>
        <dbReference type="ChEBI" id="CHEBI:29105"/>
    </ligand>
</feature>
<feature type="site" description="Stabilizes the phosphoryl group" evidence="9">
    <location>
        <position position="93"/>
    </location>
</feature>
<evidence type="ECO:0000256" key="7">
    <source>
        <dbReference type="PIRNR" id="PIRNR004682"/>
    </source>
</evidence>
<keyword evidence="10" id="KW-0862">Zinc</keyword>
<evidence type="ECO:0000256" key="6">
    <source>
        <dbReference type="ARBA" id="ARBA00031828"/>
    </source>
</evidence>
<dbReference type="SUPFAM" id="SSF56784">
    <property type="entry name" value="HAD-like"/>
    <property type="match status" value="1"/>
</dbReference>
<evidence type="ECO:0000256" key="9">
    <source>
        <dbReference type="PIRSR" id="PIRSR004682-3"/>
    </source>
</evidence>
<dbReference type="GO" id="GO:0046872">
    <property type="term" value="F:metal ion binding"/>
    <property type="evidence" value="ECO:0007669"/>
    <property type="project" value="UniProtKB-KW"/>
</dbReference>
<feature type="binding site" evidence="10">
    <location>
        <position position="91"/>
    </location>
    <ligand>
        <name>Zn(2+)</name>
        <dbReference type="ChEBI" id="CHEBI:29105"/>
    </ligand>
</feature>
<feature type="active site" description="Proton donor" evidence="8">
    <location>
        <position position="12"/>
    </location>
</feature>
<feature type="site" description="Contributes to substrate recognition" evidence="9">
    <location>
        <position position="92"/>
    </location>
</feature>
<feature type="binding site" evidence="10">
    <location>
        <position position="89"/>
    </location>
    <ligand>
        <name>Zn(2+)</name>
        <dbReference type="ChEBI" id="CHEBI:29105"/>
    </ligand>
</feature>